<organism evidence="1 2">
    <name type="scientific">Caldibacillus thermoamylovorans</name>
    <dbReference type="NCBI Taxonomy" id="35841"/>
    <lineage>
        <taxon>Bacteria</taxon>
        <taxon>Bacillati</taxon>
        <taxon>Bacillota</taxon>
        <taxon>Bacilli</taxon>
        <taxon>Bacillales</taxon>
        <taxon>Bacillaceae</taxon>
        <taxon>Caldibacillus</taxon>
    </lineage>
</organism>
<comment type="caution">
    <text evidence="1">The sequence shown here is derived from an EMBL/GenBank/DDBJ whole genome shotgun (WGS) entry which is preliminary data.</text>
</comment>
<proteinExistence type="predicted"/>
<dbReference type="Proteomes" id="UP000032076">
    <property type="component" value="Unassembled WGS sequence"/>
</dbReference>
<dbReference type="EMBL" id="JXLU01000018">
    <property type="protein sequence ID" value="KIO73950.1"/>
    <property type="molecule type" value="Genomic_DNA"/>
</dbReference>
<evidence type="ECO:0000313" key="2">
    <source>
        <dbReference type="Proteomes" id="UP000032076"/>
    </source>
</evidence>
<accession>A0ABD4AC34</accession>
<name>A0ABD4AC34_9BACI</name>
<sequence length="55" mass="6348">MKINRNSEICSQNLSKSVINNLLLLKSKTPLKKTFSSYNNHKQKQIENYKHGGKT</sequence>
<dbReference type="AlphaFoldDB" id="A0ABD4AC34"/>
<reference evidence="1 2" key="1">
    <citation type="submission" date="2015-01" db="EMBL/GenBank/DDBJ databases">
        <title>Draft Genome Sequences of Four Bacillus thermoamylovorans Strains, Isolated From Food Products.</title>
        <authorList>
            <person name="Krawcyk A.O."/>
            <person name="Berendsen E.M."/>
            <person name="Eijlander R.T."/>
            <person name="de Jong A."/>
            <person name="Wells-Bennik M."/>
            <person name="Kuipers O.P."/>
        </authorList>
    </citation>
    <scope>NUCLEOTIDE SEQUENCE [LARGE SCALE GENOMIC DNA]</scope>
    <source>
        <strain evidence="1 2">B4167</strain>
    </source>
</reference>
<protein>
    <submittedName>
        <fullName evidence="1">Uncharacterized protein</fullName>
    </submittedName>
</protein>
<evidence type="ECO:0000313" key="1">
    <source>
        <dbReference type="EMBL" id="KIO73950.1"/>
    </source>
</evidence>
<gene>
    <name evidence="1" type="ORF">B4167_1674</name>
</gene>